<dbReference type="Pfam" id="PF13472">
    <property type="entry name" value="Lipase_GDSL_2"/>
    <property type="match status" value="1"/>
</dbReference>
<feature type="domain" description="SGNH hydrolase-type esterase" evidence="1">
    <location>
        <begin position="5"/>
        <end position="179"/>
    </location>
</feature>
<comment type="caution">
    <text evidence="2">The sequence shown here is derived from an EMBL/GenBank/DDBJ whole genome shotgun (WGS) entry which is preliminary data.</text>
</comment>
<sequence length="195" mass="21821">MRICFFGDSFVNGTGDDDCLGWPGRLCAEARSRGRDVTMYNLGIRRNTSGDIAGRWEGEAAARLPPEHDGRLVFSFGVNDCVLEDGRPRVPEEQSLANARTLLTRARATRPTLMIGPPCTGEASMNERVGRLSDRLGPICQELSVPFLPIFPRLTGVEVWRDEARRGDGIHPNRGGYALIYDAILHWQPWREWVV</sequence>
<gene>
    <name evidence="2" type="ORF">EAH89_15770</name>
</gene>
<dbReference type="InterPro" id="IPR051532">
    <property type="entry name" value="Ester_Hydrolysis_Enzymes"/>
</dbReference>
<reference evidence="2 3" key="1">
    <citation type="journal article" date="2019" name="Environ. Microbiol.">
        <title>Species interactions and distinct microbial communities in high Arctic permafrost affected cryosols are associated with the CH4 and CO2 gas fluxes.</title>
        <authorList>
            <person name="Altshuler I."/>
            <person name="Hamel J."/>
            <person name="Turney S."/>
            <person name="Magnuson E."/>
            <person name="Levesque R."/>
            <person name="Greer C."/>
            <person name="Whyte L.G."/>
        </authorList>
    </citation>
    <scope>NUCLEOTIDE SEQUENCE [LARGE SCALE GENOMIC DNA]</scope>
    <source>
        <strain evidence="2 3">S9.3B</strain>
    </source>
</reference>
<dbReference type="InterPro" id="IPR036514">
    <property type="entry name" value="SGNH_hydro_sf"/>
</dbReference>
<evidence type="ECO:0000313" key="2">
    <source>
        <dbReference type="EMBL" id="TPG53663.1"/>
    </source>
</evidence>
<evidence type="ECO:0000259" key="1">
    <source>
        <dbReference type="Pfam" id="PF13472"/>
    </source>
</evidence>
<dbReference type="SUPFAM" id="SSF52266">
    <property type="entry name" value="SGNH hydrolase"/>
    <property type="match status" value="1"/>
</dbReference>
<protein>
    <submittedName>
        <fullName evidence="2">Lipase</fullName>
    </submittedName>
</protein>
<name>A0A502FXI6_9PROT</name>
<keyword evidence="3" id="KW-1185">Reference proteome</keyword>
<dbReference type="Gene3D" id="3.40.50.1110">
    <property type="entry name" value="SGNH hydrolase"/>
    <property type="match status" value="1"/>
</dbReference>
<dbReference type="Proteomes" id="UP000317078">
    <property type="component" value="Unassembled WGS sequence"/>
</dbReference>
<dbReference type="AlphaFoldDB" id="A0A502FXI6"/>
<dbReference type="GO" id="GO:0004622">
    <property type="term" value="F:phosphatidylcholine lysophospholipase activity"/>
    <property type="evidence" value="ECO:0007669"/>
    <property type="project" value="TreeGrafter"/>
</dbReference>
<organism evidence="2 3">
    <name type="scientific">Muricoccus nepalensis</name>
    <dbReference type="NCBI Taxonomy" id="1854500"/>
    <lineage>
        <taxon>Bacteria</taxon>
        <taxon>Pseudomonadati</taxon>
        <taxon>Pseudomonadota</taxon>
        <taxon>Alphaproteobacteria</taxon>
        <taxon>Acetobacterales</taxon>
        <taxon>Roseomonadaceae</taxon>
        <taxon>Muricoccus</taxon>
    </lineage>
</organism>
<dbReference type="RefSeq" id="WP_140884667.1">
    <property type="nucleotide sequence ID" value="NZ_RCZP01000015.1"/>
</dbReference>
<proteinExistence type="predicted"/>
<dbReference type="PANTHER" id="PTHR30383:SF5">
    <property type="entry name" value="SGNH HYDROLASE-TYPE ESTERASE DOMAIN-CONTAINING PROTEIN"/>
    <property type="match status" value="1"/>
</dbReference>
<accession>A0A502FXI6</accession>
<dbReference type="InterPro" id="IPR013830">
    <property type="entry name" value="SGNH_hydro"/>
</dbReference>
<dbReference type="EMBL" id="RCZP01000015">
    <property type="protein sequence ID" value="TPG53663.1"/>
    <property type="molecule type" value="Genomic_DNA"/>
</dbReference>
<dbReference type="PANTHER" id="PTHR30383">
    <property type="entry name" value="THIOESTERASE 1/PROTEASE 1/LYSOPHOSPHOLIPASE L1"/>
    <property type="match status" value="1"/>
</dbReference>
<evidence type="ECO:0000313" key="3">
    <source>
        <dbReference type="Proteomes" id="UP000317078"/>
    </source>
</evidence>
<dbReference type="OrthoDB" id="5196031at2"/>